<dbReference type="AlphaFoldDB" id="A0B8E1"/>
<organism evidence="3 4">
    <name type="scientific">Methanothrix thermoacetophila (strain DSM 6194 / JCM 14653 / NBRC 101360 / PT)</name>
    <name type="common">Methanosaeta thermophila</name>
    <dbReference type="NCBI Taxonomy" id="349307"/>
    <lineage>
        <taxon>Archaea</taxon>
        <taxon>Methanobacteriati</taxon>
        <taxon>Methanobacteriota</taxon>
        <taxon>Stenosarchaea group</taxon>
        <taxon>Methanomicrobia</taxon>
        <taxon>Methanotrichales</taxon>
        <taxon>Methanotrichaceae</taxon>
        <taxon>Methanothrix</taxon>
    </lineage>
</organism>
<feature type="compositionally biased region" description="Polar residues" evidence="1">
    <location>
        <begin position="51"/>
        <end position="65"/>
    </location>
</feature>
<evidence type="ECO:0000256" key="1">
    <source>
        <dbReference type="SAM" id="MobiDB-lite"/>
    </source>
</evidence>
<dbReference type="Gene3D" id="3.40.390.10">
    <property type="entry name" value="Collagenase (Catalytic Domain)"/>
    <property type="match status" value="1"/>
</dbReference>
<sequence length="633" mass="66286">MSYSSSGGSGFASASSSYDLDSSTSLQESVTMGGGISKTMTSAGAGRNRMEQTISGSGETGSFSAESRVESVGAMSIGSSSLSSGGSGALSQSVSCLGDAQVQVQAQQGSSESLERAVVSAGYLSASQSVAAADEITSGQAVAGMGNYVGAVSEGQTGSAGSVQMASVLYGSMSAELGTTTAGCGVSSSQSTLIEGAAGSISSSSMSDSTHMTVAGDFLGTGSIEADLSTGSDAAVRGSISVDGAEWMSGSDMERVHQEGGGLAVHGLRALDDGVGTFGVAAESGSLGENVATLMQGGSDSSYALIGWRWNTRDPRIQLYLKNDDQLAGEGLTAAQAQAAIAAAANTWDDAVGQNLFADGTPVIISSSVNTDNPWDGVNVHAWKYLKDAPSALAYSRTRYGNPVVDGYYSVLESDVSYNTRYSWSTDGVNHIDVQTVALHELGHTIGLGDLYTLPESDPRRYDYDQVMNAYNDIQRTLGNGDRAGAVQLYGAPIPVAAYGGLYRMYGYGDHFYTTSYPEVQFANSIGYRYEGIAGYIYPSNQDGTIPLYRMYGYGDHFYTTSYPEVQFANSIGYRYEGIAGYIYPSNQDGTIPLYRMYGYGDHFYTTNYPEVQFANSIGYRYEGIAGYILPVG</sequence>
<dbReference type="InterPro" id="IPR024079">
    <property type="entry name" value="MetalloPept_cat_dom_sf"/>
</dbReference>
<dbReference type="KEGG" id="mtp:Mthe_1183"/>
<protein>
    <recommendedName>
        <fullName evidence="2">DUF5648 domain-containing protein</fullName>
    </recommendedName>
</protein>
<dbReference type="Pfam" id="PF18885">
    <property type="entry name" value="DUF5648"/>
    <property type="match status" value="1"/>
</dbReference>
<dbReference type="InterPro" id="IPR043708">
    <property type="entry name" value="DUF5648"/>
</dbReference>
<feature type="region of interest" description="Disordered" evidence="1">
    <location>
        <begin position="29"/>
        <end position="67"/>
    </location>
</feature>
<keyword evidence="4" id="KW-1185">Reference proteome</keyword>
<feature type="domain" description="DUF5648" evidence="2">
    <location>
        <begin position="502"/>
        <end position="630"/>
    </location>
</feature>
<dbReference type="EMBL" id="CP000477">
    <property type="protein sequence ID" value="ABK14965.1"/>
    <property type="molecule type" value="Genomic_DNA"/>
</dbReference>
<dbReference type="STRING" id="349307.Mthe_1183"/>
<evidence type="ECO:0000313" key="4">
    <source>
        <dbReference type="Proteomes" id="UP000000674"/>
    </source>
</evidence>
<reference evidence="3 4" key="1">
    <citation type="submission" date="2006-10" db="EMBL/GenBank/DDBJ databases">
        <title>Complete sequence of Methanosaeta thermophila PT.</title>
        <authorList>
            <consortium name="US DOE Joint Genome Institute"/>
            <person name="Copeland A."/>
            <person name="Lucas S."/>
            <person name="Lapidus A."/>
            <person name="Barry K."/>
            <person name="Detter J.C."/>
            <person name="Glavina del Rio T."/>
            <person name="Hammon N."/>
            <person name="Israni S."/>
            <person name="Pitluck S."/>
            <person name="Chain P."/>
            <person name="Malfatti S."/>
            <person name="Shin M."/>
            <person name="Vergez L."/>
            <person name="Schmutz J."/>
            <person name="Larimer F."/>
            <person name="Land M."/>
            <person name="Hauser L."/>
            <person name="Kyrpides N."/>
            <person name="Kim E."/>
            <person name="Smith K.S."/>
            <person name="Ingram-Smith C."/>
            <person name="Richardson P."/>
        </authorList>
    </citation>
    <scope>NUCLEOTIDE SEQUENCE [LARGE SCALE GENOMIC DNA]</scope>
    <source>
        <strain evidence="4">DSM 6194 / JCM 14653 / NBRC 101360 / PT</strain>
    </source>
</reference>
<dbReference type="HOGENOM" id="CLU_431908_0_0_2"/>
<gene>
    <name evidence="3" type="ordered locus">Mthe_1183</name>
</gene>
<name>A0B8E1_METTP</name>
<dbReference type="SUPFAM" id="SSF55486">
    <property type="entry name" value="Metalloproteases ('zincins'), catalytic domain"/>
    <property type="match status" value="1"/>
</dbReference>
<accession>A0B8E1</accession>
<dbReference type="GO" id="GO:0008237">
    <property type="term" value="F:metallopeptidase activity"/>
    <property type="evidence" value="ECO:0007669"/>
    <property type="project" value="InterPro"/>
</dbReference>
<evidence type="ECO:0000259" key="2">
    <source>
        <dbReference type="Pfam" id="PF18885"/>
    </source>
</evidence>
<dbReference type="Proteomes" id="UP000000674">
    <property type="component" value="Chromosome"/>
</dbReference>
<evidence type="ECO:0000313" key="3">
    <source>
        <dbReference type="EMBL" id="ABK14965.1"/>
    </source>
</evidence>
<proteinExistence type="predicted"/>